<gene>
    <name evidence="1" type="ORF">QFC19_004634</name>
</gene>
<sequence length="412" mass="47479">MYSGDCLVAVADSVLNSIDKLNKVEYNRKGRKYKFVNKTFQRVREEDKHLIIFPEQPELHLGAVSAYSILSTINDGTILELYPDFCRAIVGTADLLETKGWCEVGDSSVIHYRNSQFDVEEYKQGAFELLELVLDEHRTMGLNLMLCAKLNFLHTDHHIGVKVESYYMKYFLVEYFGEEALTSPDILVALKSFVHWGHIGGFLYRLEVPNILLLPQLKTLFDTLPDPVPELKESVHDRYPSGTSKYSLIRKAIDTIADYQYSSLIPYPQEPQFDLQWLYQLCHDIELDPIRYHLRSASKSLCEEPVLLNAIASKYTHNVKALLEFVSLVINTFEDTGGEYLLQNSKIPTLTPQLIEGHKTLYQEFEQISTSIQEYEAKDWEPDEIVLRLSCPEHSLVDAVLAMRQRFSDDYE</sequence>
<organism evidence="1 2">
    <name type="scientific">Naganishia cerealis</name>
    <dbReference type="NCBI Taxonomy" id="610337"/>
    <lineage>
        <taxon>Eukaryota</taxon>
        <taxon>Fungi</taxon>
        <taxon>Dikarya</taxon>
        <taxon>Basidiomycota</taxon>
        <taxon>Agaricomycotina</taxon>
        <taxon>Tremellomycetes</taxon>
        <taxon>Filobasidiales</taxon>
        <taxon>Filobasidiaceae</taxon>
        <taxon>Naganishia</taxon>
    </lineage>
</organism>
<dbReference type="Proteomes" id="UP001241377">
    <property type="component" value="Unassembled WGS sequence"/>
</dbReference>
<evidence type="ECO:0000313" key="2">
    <source>
        <dbReference type="Proteomes" id="UP001241377"/>
    </source>
</evidence>
<reference evidence="1" key="1">
    <citation type="submission" date="2023-04" db="EMBL/GenBank/DDBJ databases">
        <title>Draft Genome sequencing of Naganishia species isolated from polar environments using Oxford Nanopore Technology.</title>
        <authorList>
            <person name="Leo P."/>
            <person name="Venkateswaran K."/>
        </authorList>
    </citation>
    <scope>NUCLEOTIDE SEQUENCE</scope>
    <source>
        <strain evidence="1">MNA-CCFEE 5261</strain>
    </source>
</reference>
<name>A0ACC2VV11_9TREE</name>
<evidence type="ECO:0000313" key="1">
    <source>
        <dbReference type="EMBL" id="KAJ9102717.1"/>
    </source>
</evidence>
<accession>A0ACC2VV11</accession>
<comment type="caution">
    <text evidence="1">The sequence shown here is derived from an EMBL/GenBank/DDBJ whole genome shotgun (WGS) entry which is preliminary data.</text>
</comment>
<proteinExistence type="predicted"/>
<protein>
    <submittedName>
        <fullName evidence="1">Uncharacterized protein</fullName>
    </submittedName>
</protein>
<keyword evidence="2" id="KW-1185">Reference proteome</keyword>
<dbReference type="EMBL" id="JASBWR010000050">
    <property type="protein sequence ID" value="KAJ9102717.1"/>
    <property type="molecule type" value="Genomic_DNA"/>
</dbReference>